<accession>A0A183FGI7</accession>
<organism evidence="2 3">
    <name type="scientific">Heligmosomoides polygyrus</name>
    <name type="common">Parasitic roundworm</name>
    <dbReference type="NCBI Taxonomy" id="6339"/>
    <lineage>
        <taxon>Eukaryota</taxon>
        <taxon>Metazoa</taxon>
        <taxon>Ecdysozoa</taxon>
        <taxon>Nematoda</taxon>
        <taxon>Chromadorea</taxon>
        <taxon>Rhabditida</taxon>
        <taxon>Rhabditina</taxon>
        <taxon>Rhabditomorpha</taxon>
        <taxon>Strongyloidea</taxon>
        <taxon>Heligmosomidae</taxon>
        <taxon>Heligmosomoides</taxon>
    </lineage>
</organism>
<dbReference type="AlphaFoldDB" id="A0A183FGI7"/>
<dbReference type="Proteomes" id="UP000050761">
    <property type="component" value="Unassembled WGS sequence"/>
</dbReference>
<name>A0A183FGI7_HELPZ</name>
<reference evidence="3" key="2">
    <citation type="submission" date="2019-09" db="UniProtKB">
        <authorList>
            <consortium name="WormBaseParasite"/>
        </authorList>
    </citation>
    <scope>IDENTIFICATION</scope>
</reference>
<keyword evidence="2" id="KW-1185">Reference proteome</keyword>
<accession>A0A3P7WYI3</accession>
<sequence>MHAITRYLQQQLLYAYDMMFAFEYKDDLERQMRAWCDFLAMFGLKLNVKKTEYLATNLNGSSSNNINDTELASTLVFKQLRSVTASDSG</sequence>
<reference evidence="1 2" key="1">
    <citation type="submission" date="2018-11" db="EMBL/GenBank/DDBJ databases">
        <authorList>
            <consortium name="Pathogen Informatics"/>
        </authorList>
    </citation>
    <scope>NUCLEOTIDE SEQUENCE [LARGE SCALE GENOMIC DNA]</scope>
</reference>
<evidence type="ECO:0000313" key="3">
    <source>
        <dbReference type="WBParaSite" id="HPBE_0000576901-mRNA-1"/>
    </source>
</evidence>
<proteinExistence type="predicted"/>
<dbReference type="EMBL" id="UZAH01025536">
    <property type="protein sequence ID" value="VDO65756.1"/>
    <property type="molecule type" value="Genomic_DNA"/>
</dbReference>
<dbReference type="WBParaSite" id="HPBE_0000576901-mRNA-1">
    <property type="protein sequence ID" value="HPBE_0000576901-mRNA-1"/>
    <property type="gene ID" value="HPBE_0000576901"/>
</dbReference>
<evidence type="ECO:0000313" key="2">
    <source>
        <dbReference type="Proteomes" id="UP000050761"/>
    </source>
</evidence>
<dbReference type="OrthoDB" id="410404at2759"/>
<protein>
    <submittedName>
        <fullName evidence="3">Reverse transcriptase domain-containing protein</fullName>
    </submittedName>
</protein>
<gene>
    <name evidence="1" type="ORF">HPBE_LOCUS5770</name>
</gene>
<evidence type="ECO:0000313" key="1">
    <source>
        <dbReference type="EMBL" id="VDO65756.1"/>
    </source>
</evidence>